<dbReference type="SUPFAM" id="SSF53098">
    <property type="entry name" value="Ribonuclease H-like"/>
    <property type="match status" value="1"/>
</dbReference>
<dbReference type="AlphaFoldDB" id="A0A7W5DNE0"/>
<reference evidence="2 3" key="1">
    <citation type="submission" date="2020-08" db="EMBL/GenBank/DDBJ databases">
        <title>Genomic Encyclopedia of Type Strains, Phase IV (KMG-IV): sequencing the most valuable type-strain genomes for metagenomic binning, comparative biology and taxonomic classification.</title>
        <authorList>
            <person name="Goeker M."/>
        </authorList>
    </citation>
    <scope>NUCLEOTIDE SEQUENCE [LARGE SCALE GENOMIC DNA]</scope>
    <source>
        <strain evidence="2 3">DSM 27471</strain>
    </source>
</reference>
<evidence type="ECO:0000313" key="3">
    <source>
        <dbReference type="Proteomes" id="UP000544222"/>
    </source>
</evidence>
<dbReference type="InterPro" id="IPR036397">
    <property type="entry name" value="RNaseH_sf"/>
</dbReference>
<evidence type="ECO:0000313" key="2">
    <source>
        <dbReference type="EMBL" id="MBB3186130.1"/>
    </source>
</evidence>
<sequence>MKRHNLIEESKVKRLKNTEYPNYFLNVQQMDLIGPRYLKGGFRFYFYNVIDIENHFAGVHPISDKSAESIVPCWVDYWRAYQMPDFLQMDNELSFRGSNRHPRRLGLLMRVTLSNGVSPIFIPPAEPWRNGIIEKFNNNVQKYFYDTQRFTSFNDLKERAKEFSAFHNENHRYSSQGNCTPNQMVKGILQKSTLNKEMDWTQKIFIENRRLIFIRFIRSDLKLHLLNETFVLKPALKYCYVVAEVVIEKYLLVVSQNNTVHHIFRFAMSLP</sequence>
<dbReference type="InterPro" id="IPR001584">
    <property type="entry name" value="Integrase_cat-core"/>
</dbReference>
<evidence type="ECO:0000259" key="1">
    <source>
        <dbReference type="PROSITE" id="PS50994"/>
    </source>
</evidence>
<dbReference type="GO" id="GO:0003676">
    <property type="term" value="F:nucleic acid binding"/>
    <property type="evidence" value="ECO:0007669"/>
    <property type="project" value="InterPro"/>
</dbReference>
<dbReference type="InterPro" id="IPR012337">
    <property type="entry name" value="RNaseH-like_sf"/>
</dbReference>
<gene>
    <name evidence="2" type="ORF">FHX64_000293</name>
</gene>
<dbReference type="Proteomes" id="UP000544222">
    <property type="component" value="Unassembled WGS sequence"/>
</dbReference>
<dbReference type="EMBL" id="JACHYB010000001">
    <property type="protein sequence ID" value="MBB3186130.1"/>
    <property type="molecule type" value="Genomic_DNA"/>
</dbReference>
<protein>
    <recommendedName>
        <fullName evidence="1">Integrase catalytic domain-containing protein</fullName>
    </recommendedName>
</protein>
<dbReference type="GO" id="GO:0015074">
    <property type="term" value="P:DNA integration"/>
    <property type="evidence" value="ECO:0007669"/>
    <property type="project" value="InterPro"/>
</dbReference>
<dbReference type="Gene3D" id="3.30.420.10">
    <property type="entry name" value="Ribonuclease H-like superfamily/Ribonuclease H"/>
    <property type="match status" value="1"/>
</dbReference>
<accession>A0A7W5DNE0</accession>
<comment type="caution">
    <text evidence="2">The sequence shown here is derived from an EMBL/GenBank/DDBJ whole genome shotgun (WGS) entry which is preliminary data.</text>
</comment>
<dbReference type="RefSeq" id="WP_183412068.1">
    <property type="nucleotide sequence ID" value="NZ_JACHYB010000001.1"/>
</dbReference>
<feature type="domain" description="Integrase catalytic" evidence="1">
    <location>
        <begin position="17"/>
        <end position="189"/>
    </location>
</feature>
<name>A0A7W5DNE0_9PORP</name>
<proteinExistence type="predicted"/>
<keyword evidence="3" id="KW-1185">Reference proteome</keyword>
<organism evidence="2 3">
    <name type="scientific">Microbacter margulisiae</name>
    <dbReference type="NCBI Taxonomy" id="1350067"/>
    <lineage>
        <taxon>Bacteria</taxon>
        <taxon>Pseudomonadati</taxon>
        <taxon>Bacteroidota</taxon>
        <taxon>Bacteroidia</taxon>
        <taxon>Bacteroidales</taxon>
        <taxon>Porphyromonadaceae</taxon>
        <taxon>Microbacter</taxon>
    </lineage>
</organism>
<dbReference type="Pfam" id="PF13683">
    <property type="entry name" value="rve_3"/>
    <property type="match status" value="1"/>
</dbReference>
<dbReference type="PROSITE" id="PS50994">
    <property type="entry name" value="INTEGRASE"/>
    <property type="match status" value="1"/>
</dbReference>